<reference evidence="1 2" key="2">
    <citation type="journal article" date="2018" name="New Phytol.">
        <title>High intraspecific genome diversity in the model arbuscular mycorrhizal symbiont Rhizophagus irregularis.</title>
        <authorList>
            <person name="Chen E.C.H."/>
            <person name="Morin E."/>
            <person name="Beaudet D."/>
            <person name="Noel J."/>
            <person name="Yildirir G."/>
            <person name="Ndikumana S."/>
            <person name="Charron P."/>
            <person name="St-Onge C."/>
            <person name="Giorgi J."/>
            <person name="Kruger M."/>
            <person name="Marton T."/>
            <person name="Ropars J."/>
            <person name="Grigoriev I.V."/>
            <person name="Hainaut M."/>
            <person name="Henrissat B."/>
            <person name="Roux C."/>
            <person name="Martin F."/>
            <person name="Corradi N."/>
        </authorList>
    </citation>
    <scope>NUCLEOTIDE SEQUENCE [LARGE SCALE GENOMIC DNA]</scope>
    <source>
        <strain evidence="1 2">DAOM 197198</strain>
    </source>
</reference>
<accession>A0A2P4Q7Z9</accession>
<gene>
    <name evidence="1" type="ORF">GLOIN_2v1826903</name>
</gene>
<dbReference type="EMBL" id="AUPC02000079">
    <property type="protein sequence ID" value="POG73759.1"/>
    <property type="molecule type" value="Genomic_DNA"/>
</dbReference>
<sequence length="56" mass="6607">MTAISALHKSPEIWSPTAAEFDPKIWLDPSLTKNVSNYNYLLYCTFPYWYKSLHRP</sequence>
<proteinExistence type="predicted"/>
<dbReference type="GO" id="GO:0020037">
    <property type="term" value="F:heme binding"/>
    <property type="evidence" value="ECO:0007669"/>
    <property type="project" value="InterPro"/>
</dbReference>
<keyword evidence="2" id="KW-1185">Reference proteome</keyword>
<name>A0A2P4Q7Z9_RHIID</name>
<organism evidence="1 2">
    <name type="scientific">Rhizophagus irregularis (strain DAOM 181602 / DAOM 197198 / MUCL 43194)</name>
    <name type="common">Arbuscular mycorrhizal fungus</name>
    <name type="synonym">Glomus intraradices</name>
    <dbReference type="NCBI Taxonomy" id="747089"/>
    <lineage>
        <taxon>Eukaryota</taxon>
        <taxon>Fungi</taxon>
        <taxon>Fungi incertae sedis</taxon>
        <taxon>Mucoromycota</taxon>
        <taxon>Glomeromycotina</taxon>
        <taxon>Glomeromycetes</taxon>
        <taxon>Glomerales</taxon>
        <taxon>Glomeraceae</taxon>
        <taxon>Rhizophagus</taxon>
    </lineage>
</organism>
<dbReference type="Proteomes" id="UP000018888">
    <property type="component" value="Unassembled WGS sequence"/>
</dbReference>
<dbReference type="InterPro" id="IPR036396">
    <property type="entry name" value="Cyt_P450_sf"/>
</dbReference>
<comment type="caution">
    <text evidence="1">The sequence shown here is derived from an EMBL/GenBank/DDBJ whole genome shotgun (WGS) entry which is preliminary data.</text>
</comment>
<dbReference type="AlphaFoldDB" id="A0A2P4Q7Z9"/>
<dbReference type="GO" id="GO:0005506">
    <property type="term" value="F:iron ion binding"/>
    <property type="evidence" value="ECO:0007669"/>
    <property type="project" value="InterPro"/>
</dbReference>
<protein>
    <submittedName>
        <fullName evidence="1">Uncharacterized protein</fullName>
    </submittedName>
</protein>
<evidence type="ECO:0000313" key="2">
    <source>
        <dbReference type="Proteomes" id="UP000018888"/>
    </source>
</evidence>
<reference evidence="1 2" key="1">
    <citation type="journal article" date="2013" name="Proc. Natl. Acad. Sci. U.S.A.">
        <title>Genome of an arbuscular mycorrhizal fungus provides insight into the oldest plant symbiosis.</title>
        <authorList>
            <person name="Tisserant E."/>
            <person name="Malbreil M."/>
            <person name="Kuo A."/>
            <person name="Kohler A."/>
            <person name="Symeonidi A."/>
            <person name="Balestrini R."/>
            <person name="Charron P."/>
            <person name="Duensing N."/>
            <person name="Frei Dit Frey N."/>
            <person name="Gianinazzi-Pearson V."/>
            <person name="Gilbert L.B."/>
            <person name="Handa Y."/>
            <person name="Herr J.R."/>
            <person name="Hijri M."/>
            <person name="Koul R."/>
            <person name="Kawaguchi M."/>
            <person name="Krajinski F."/>
            <person name="Lammers P.J."/>
            <person name="Masclaux F.G."/>
            <person name="Murat C."/>
            <person name="Morin E."/>
            <person name="Ndikumana S."/>
            <person name="Pagni M."/>
            <person name="Petitpierre D."/>
            <person name="Requena N."/>
            <person name="Rosikiewicz P."/>
            <person name="Riley R."/>
            <person name="Saito K."/>
            <person name="San Clemente H."/>
            <person name="Shapiro H."/>
            <person name="van Tuinen D."/>
            <person name="Becard G."/>
            <person name="Bonfante P."/>
            <person name="Paszkowski U."/>
            <person name="Shachar-Hill Y.Y."/>
            <person name="Tuskan G.A."/>
            <person name="Young P.W."/>
            <person name="Sanders I.R."/>
            <person name="Henrissat B."/>
            <person name="Rensing S.A."/>
            <person name="Grigoriev I.V."/>
            <person name="Corradi N."/>
            <person name="Roux C."/>
            <person name="Martin F."/>
        </authorList>
    </citation>
    <scope>NUCLEOTIDE SEQUENCE [LARGE SCALE GENOMIC DNA]</scope>
    <source>
        <strain evidence="1 2">DAOM 197198</strain>
    </source>
</reference>
<dbReference type="SUPFAM" id="SSF48264">
    <property type="entry name" value="Cytochrome P450"/>
    <property type="match status" value="1"/>
</dbReference>
<dbReference type="GO" id="GO:0004497">
    <property type="term" value="F:monooxygenase activity"/>
    <property type="evidence" value="ECO:0007669"/>
    <property type="project" value="InterPro"/>
</dbReference>
<evidence type="ECO:0000313" key="1">
    <source>
        <dbReference type="EMBL" id="POG73759.1"/>
    </source>
</evidence>
<dbReference type="GO" id="GO:0016705">
    <property type="term" value="F:oxidoreductase activity, acting on paired donors, with incorporation or reduction of molecular oxygen"/>
    <property type="evidence" value="ECO:0007669"/>
    <property type="project" value="InterPro"/>
</dbReference>